<reference evidence="2 3" key="1">
    <citation type="journal article" date="2015" name="Genome Biol. Evol.">
        <title>The genome of winter moth (Operophtera brumata) provides a genomic perspective on sexual dimorphism and phenology.</title>
        <authorList>
            <person name="Derks M.F."/>
            <person name="Smit S."/>
            <person name="Salis L."/>
            <person name="Schijlen E."/>
            <person name="Bossers A."/>
            <person name="Mateman C."/>
            <person name="Pijl A.S."/>
            <person name="de Ridder D."/>
            <person name="Groenen M.A."/>
            <person name="Visser M.E."/>
            <person name="Megens H.J."/>
        </authorList>
    </citation>
    <scope>NUCLEOTIDE SEQUENCE [LARGE SCALE GENOMIC DNA]</scope>
    <source>
        <strain evidence="2">WM2013NL</strain>
        <tissue evidence="2">Head and thorax</tissue>
    </source>
</reference>
<dbReference type="PANTHER" id="PTHR24260">
    <property type="match status" value="1"/>
</dbReference>
<dbReference type="InterPro" id="IPR009003">
    <property type="entry name" value="Peptidase_S1_PA"/>
</dbReference>
<dbReference type="CDD" id="cd00190">
    <property type="entry name" value="Tryp_SPc"/>
    <property type="match status" value="1"/>
</dbReference>
<name>A0A0L7L881_OPEBR</name>
<dbReference type="PROSITE" id="PS00134">
    <property type="entry name" value="TRYPSIN_HIS"/>
    <property type="match status" value="1"/>
</dbReference>
<dbReference type="PANTHER" id="PTHR24260:SF147">
    <property type="entry name" value="EG:BACR7A4.3 PROTEIN-RELATED"/>
    <property type="match status" value="1"/>
</dbReference>
<sequence>MSASRTVWTGVCKNLANCTKAFHDIQNKSQIPAVKCIEYQDKYVYPCRTSSFRPNERVNYCRHNAEDMFIEGTVAAKGEFPHMVKLGYKNGENKIEWQCGGSLISEKFVLTAAHCTSNIIYQAPHKYHDIALLELDRAGWGNTQNSPDTLQRVLMTKSTPQECSSQYQVNGSLQQGFNETTQICYGLFLYAFGNTCQIACMYTVIGVTSVSNTCDSIGLPGIYTRVSHYLPWIESIVWPN</sequence>
<comment type="caution">
    <text evidence="2">The sequence shown here is derived from an EMBL/GenBank/DDBJ whole genome shotgun (WGS) entry which is preliminary data.</text>
</comment>
<dbReference type="InterPro" id="IPR043504">
    <property type="entry name" value="Peptidase_S1_PA_chymotrypsin"/>
</dbReference>
<dbReference type="AlphaFoldDB" id="A0A0L7L881"/>
<evidence type="ECO:0000259" key="1">
    <source>
        <dbReference type="PROSITE" id="PS50240"/>
    </source>
</evidence>
<dbReference type="EMBL" id="JTDY01002299">
    <property type="protein sequence ID" value="KOB71708.1"/>
    <property type="molecule type" value="Genomic_DNA"/>
</dbReference>
<evidence type="ECO:0000313" key="3">
    <source>
        <dbReference type="Proteomes" id="UP000037510"/>
    </source>
</evidence>
<dbReference type="Gene3D" id="2.40.10.10">
    <property type="entry name" value="Trypsin-like serine proteases"/>
    <property type="match status" value="2"/>
</dbReference>
<dbReference type="GO" id="GO:0004252">
    <property type="term" value="F:serine-type endopeptidase activity"/>
    <property type="evidence" value="ECO:0007669"/>
    <property type="project" value="InterPro"/>
</dbReference>
<dbReference type="PROSITE" id="PS50240">
    <property type="entry name" value="TRYPSIN_DOM"/>
    <property type="match status" value="1"/>
</dbReference>
<keyword evidence="2" id="KW-0378">Hydrolase</keyword>
<feature type="domain" description="Peptidase S1" evidence="1">
    <location>
        <begin position="69"/>
        <end position="238"/>
    </location>
</feature>
<dbReference type="Proteomes" id="UP000037510">
    <property type="component" value="Unassembled WGS sequence"/>
</dbReference>
<dbReference type="GO" id="GO:0006508">
    <property type="term" value="P:proteolysis"/>
    <property type="evidence" value="ECO:0007669"/>
    <property type="project" value="UniProtKB-KW"/>
</dbReference>
<dbReference type="InterPro" id="IPR001254">
    <property type="entry name" value="Trypsin_dom"/>
</dbReference>
<keyword evidence="3" id="KW-1185">Reference proteome</keyword>
<dbReference type="SMART" id="SM00020">
    <property type="entry name" value="Tryp_SPc"/>
    <property type="match status" value="1"/>
</dbReference>
<protein>
    <submittedName>
        <fullName evidence="2">Serine protease HP21</fullName>
    </submittedName>
</protein>
<accession>A0A0L7L881</accession>
<dbReference type="InterPro" id="IPR051333">
    <property type="entry name" value="CLIP_Serine_Protease"/>
</dbReference>
<keyword evidence="2" id="KW-0645">Protease</keyword>
<dbReference type="STRING" id="104452.A0A0L7L881"/>
<proteinExistence type="predicted"/>
<dbReference type="InterPro" id="IPR018114">
    <property type="entry name" value="TRYPSIN_HIS"/>
</dbReference>
<gene>
    <name evidence="2" type="ORF">OBRU01_12679</name>
</gene>
<organism evidence="2 3">
    <name type="scientific">Operophtera brumata</name>
    <name type="common">Winter moth</name>
    <name type="synonym">Phalaena brumata</name>
    <dbReference type="NCBI Taxonomy" id="104452"/>
    <lineage>
        <taxon>Eukaryota</taxon>
        <taxon>Metazoa</taxon>
        <taxon>Ecdysozoa</taxon>
        <taxon>Arthropoda</taxon>
        <taxon>Hexapoda</taxon>
        <taxon>Insecta</taxon>
        <taxon>Pterygota</taxon>
        <taxon>Neoptera</taxon>
        <taxon>Endopterygota</taxon>
        <taxon>Lepidoptera</taxon>
        <taxon>Glossata</taxon>
        <taxon>Ditrysia</taxon>
        <taxon>Geometroidea</taxon>
        <taxon>Geometridae</taxon>
        <taxon>Larentiinae</taxon>
        <taxon>Operophtera</taxon>
    </lineage>
</organism>
<dbReference type="SUPFAM" id="SSF50494">
    <property type="entry name" value="Trypsin-like serine proteases"/>
    <property type="match status" value="1"/>
</dbReference>
<evidence type="ECO:0000313" key="2">
    <source>
        <dbReference type="EMBL" id="KOB71708.1"/>
    </source>
</evidence>
<dbReference type="Pfam" id="PF00089">
    <property type="entry name" value="Trypsin"/>
    <property type="match status" value="2"/>
</dbReference>